<evidence type="ECO:0000256" key="9">
    <source>
        <dbReference type="ARBA" id="ARBA00022840"/>
    </source>
</evidence>
<dbReference type="InterPro" id="IPR003594">
    <property type="entry name" value="HATPase_dom"/>
</dbReference>
<dbReference type="Gene3D" id="1.10.287.130">
    <property type="match status" value="1"/>
</dbReference>
<evidence type="ECO:0000256" key="2">
    <source>
        <dbReference type="ARBA" id="ARBA00004141"/>
    </source>
</evidence>
<dbReference type="InterPro" id="IPR003661">
    <property type="entry name" value="HisK_dim/P_dom"/>
</dbReference>
<evidence type="ECO:0000313" key="17">
    <source>
        <dbReference type="EMBL" id="KDE39344.1"/>
    </source>
</evidence>
<dbReference type="InterPro" id="IPR000014">
    <property type="entry name" value="PAS"/>
</dbReference>
<dbReference type="Gene3D" id="3.40.190.10">
    <property type="entry name" value="Periplasmic binding protein-like II"/>
    <property type="match status" value="2"/>
</dbReference>
<organism evidence="17 18">
    <name type="scientific">Nitrincola lacisaponensis</name>
    <dbReference type="NCBI Taxonomy" id="267850"/>
    <lineage>
        <taxon>Bacteria</taxon>
        <taxon>Pseudomonadati</taxon>
        <taxon>Pseudomonadota</taxon>
        <taxon>Gammaproteobacteria</taxon>
        <taxon>Oceanospirillales</taxon>
        <taxon>Oceanospirillaceae</taxon>
        <taxon>Nitrincola</taxon>
    </lineage>
</organism>
<dbReference type="Pfam" id="PF00989">
    <property type="entry name" value="PAS"/>
    <property type="match status" value="1"/>
</dbReference>
<evidence type="ECO:0000256" key="6">
    <source>
        <dbReference type="ARBA" id="ARBA00022692"/>
    </source>
</evidence>
<evidence type="ECO:0000259" key="15">
    <source>
        <dbReference type="PROSITE" id="PS50112"/>
    </source>
</evidence>
<dbReference type="PANTHER" id="PTHR42878">
    <property type="entry name" value="TWO-COMPONENT HISTIDINE KINASE"/>
    <property type="match status" value="1"/>
</dbReference>
<name>A0A063Y0X4_9GAMM</name>
<feature type="domain" description="PAC" evidence="16">
    <location>
        <begin position="344"/>
        <end position="396"/>
    </location>
</feature>
<dbReference type="PROSITE" id="PS50109">
    <property type="entry name" value="HIS_KIN"/>
    <property type="match status" value="1"/>
</dbReference>
<dbReference type="SUPFAM" id="SSF53850">
    <property type="entry name" value="Periplasmic binding protein-like II"/>
    <property type="match status" value="1"/>
</dbReference>
<dbReference type="InterPro" id="IPR036097">
    <property type="entry name" value="HisK_dim/P_sf"/>
</dbReference>
<evidence type="ECO:0000259" key="14">
    <source>
        <dbReference type="PROSITE" id="PS50109"/>
    </source>
</evidence>
<dbReference type="GO" id="GO:0007234">
    <property type="term" value="P:osmosensory signaling via phosphorelay pathway"/>
    <property type="evidence" value="ECO:0007669"/>
    <property type="project" value="TreeGrafter"/>
</dbReference>
<dbReference type="Pfam" id="PF00497">
    <property type="entry name" value="SBP_bac_3"/>
    <property type="match status" value="1"/>
</dbReference>
<feature type="domain" description="Histidine kinase" evidence="14">
    <location>
        <begin position="449"/>
        <end position="660"/>
    </location>
</feature>
<accession>A0A063Y0X4</accession>
<keyword evidence="9" id="KW-0067">ATP-binding</keyword>
<dbReference type="PANTHER" id="PTHR42878:SF7">
    <property type="entry name" value="SENSOR HISTIDINE KINASE GLRK"/>
    <property type="match status" value="1"/>
</dbReference>
<dbReference type="GO" id="GO:0000155">
    <property type="term" value="F:phosphorelay sensor kinase activity"/>
    <property type="evidence" value="ECO:0007669"/>
    <property type="project" value="InterPro"/>
</dbReference>
<dbReference type="Pfam" id="PF00512">
    <property type="entry name" value="HisKA"/>
    <property type="match status" value="1"/>
</dbReference>
<keyword evidence="5" id="KW-0808">Transferase</keyword>
<evidence type="ECO:0000259" key="16">
    <source>
        <dbReference type="PROSITE" id="PS50113"/>
    </source>
</evidence>
<dbReference type="AlphaFoldDB" id="A0A063Y0X4"/>
<evidence type="ECO:0000256" key="12">
    <source>
        <dbReference type="ARBA" id="ARBA00023136"/>
    </source>
</evidence>
<comment type="subcellular location">
    <subcellularLocation>
        <location evidence="2">Membrane</location>
        <topology evidence="2">Multi-pass membrane protein</topology>
    </subcellularLocation>
</comment>
<comment type="catalytic activity">
    <reaction evidence="1">
        <text>ATP + protein L-histidine = ADP + protein N-phospho-L-histidine.</text>
        <dbReference type="EC" id="2.7.13.3"/>
    </reaction>
</comment>
<dbReference type="SMART" id="SM00387">
    <property type="entry name" value="HATPase_c"/>
    <property type="match status" value="1"/>
</dbReference>
<dbReference type="PROSITE" id="PS50113">
    <property type="entry name" value="PAC"/>
    <property type="match status" value="1"/>
</dbReference>
<dbReference type="CDD" id="cd00130">
    <property type="entry name" value="PAS"/>
    <property type="match status" value="1"/>
</dbReference>
<dbReference type="Pfam" id="PF02518">
    <property type="entry name" value="HATPase_c"/>
    <property type="match status" value="1"/>
</dbReference>
<comment type="caution">
    <text evidence="17">The sequence shown here is derived from an EMBL/GenBank/DDBJ whole genome shotgun (WGS) entry which is preliminary data.</text>
</comment>
<keyword evidence="11" id="KW-0902">Two-component regulatory system</keyword>
<protein>
    <recommendedName>
        <fullName evidence="3">histidine kinase</fullName>
        <ecNumber evidence="3">2.7.13.3</ecNumber>
    </recommendedName>
</protein>
<evidence type="ECO:0000256" key="13">
    <source>
        <dbReference type="SAM" id="Phobius"/>
    </source>
</evidence>
<dbReference type="EMBL" id="JMSZ01000032">
    <property type="protein sequence ID" value="KDE39344.1"/>
    <property type="molecule type" value="Genomic_DNA"/>
</dbReference>
<evidence type="ECO:0000313" key="18">
    <source>
        <dbReference type="Proteomes" id="UP000027318"/>
    </source>
</evidence>
<dbReference type="InterPro" id="IPR000700">
    <property type="entry name" value="PAS-assoc_C"/>
</dbReference>
<dbReference type="CDD" id="cd00082">
    <property type="entry name" value="HisKA"/>
    <property type="match status" value="1"/>
</dbReference>
<dbReference type="SUPFAM" id="SSF55785">
    <property type="entry name" value="PYP-like sensor domain (PAS domain)"/>
    <property type="match status" value="1"/>
</dbReference>
<keyword evidence="10 13" id="KW-1133">Transmembrane helix</keyword>
<dbReference type="GO" id="GO:0006355">
    <property type="term" value="P:regulation of DNA-templated transcription"/>
    <property type="evidence" value="ECO:0007669"/>
    <property type="project" value="InterPro"/>
</dbReference>
<dbReference type="GO" id="GO:0030295">
    <property type="term" value="F:protein kinase activator activity"/>
    <property type="evidence" value="ECO:0007669"/>
    <property type="project" value="TreeGrafter"/>
</dbReference>
<dbReference type="PROSITE" id="PS50112">
    <property type="entry name" value="PAS"/>
    <property type="match status" value="1"/>
</dbReference>
<evidence type="ECO:0000256" key="8">
    <source>
        <dbReference type="ARBA" id="ARBA00022777"/>
    </source>
</evidence>
<gene>
    <name evidence="17" type="ORF">ADINL_2473</name>
</gene>
<dbReference type="CDD" id="cd13706">
    <property type="entry name" value="PBP2_HisK_like_1"/>
    <property type="match status" value="1"/>
</dbReference>
<dbReference type="GO" id="GO:0016020">
    <property type="term" value="C:membrane"/>
    <property type="evidence" value="ECO:0007669"/>
    <property type="project" value="UniProtKB-SubCell"/>
</dbReference>
<dbReference type="SUPFAM" id="SSF47384">
    <property type="entry name" value="Homodimeric domain of signal transducing histidine kinase"/>
    <property type="match status" value="1"/>
</dbReference>
<dbReference type="SMART" id="SM00091">
    <property type="entry name" value="PAS"/>
    <property type="match status" value="1"/>
</dbReference>
<dbReference type="InterPro" id="IPR005467">
    <property type="entry name" value="His_kinase_dom"/>
</dbReference>
<dbReference type="SUPFAM" id="SSF55874">
    <property type="entry name" value="ATPase domain of HSP90 chaperone/DNA topoisomerase II/histidine kinase"/>
    <property type="match status" value="1"/>
</dbReference>
<dbReference type="InterPro" id="IPR036890">
    <property type="entry name" value="HATPase_C_sf"/>
</dbReference>
<evidence type="ECO:0000256" key="4">
    <source>
        <dbReference type="ARBA" id="ARBA00022553"/>
    </source>
</evidence>
<dbReference type="CDD" id="cd00075">
    <property type="entry name" value="HATPase"/>
    <property type="match status" value="1"/>
</dbReference>
<dbReference type="EC" id="2.7.13.3" evidence="3"/>
<evidence type="ECO:0000256" key="5">
    <source>
        <dbReference type="ARBA" id="ARBA00022679"/>
    </source>
</evidence>
<keyword evidence="18" id="KW-1185">Reference proteome</keyword>
<feature type="transmembrane region" description="Helical" evidence="13">
    <location>
        <begin position="229"/>
        <end position="249"/>
    </location>
</feature>
<evidence type="ECO:0000256" key="7">
    <source>
        <dbReference type="ARBA" id="ARBA00022741"/>
    </source>
</evidence>
<dbReference type="GO" id="GO:0005524">
    <property type="term" value="F:ATP binding"/>
    <property type="evidence" value="ECO:0007669"/>
    <property type="project" value="UniProtKB-KW"/>
</dbReference>
<keyword evidence="7" id="KW-0547">Nucleotide-binding</keyword>
<dbReference type="Gene3D" id="3.30.565.10">
    <property type="entry name" value="Histidine kinase-like ATPase, C-terminal domain"/>
    <property type="match status" value="1"/>
</dbReference>
<reference evidence="17" key="2">
    <citation type="submission" date="2014-03" db="EMBL/GenBank/DDBJ databases">
        <authorList>
            <person name="Singh A."/>
            <person name="Pinnaka A.K."/>
        </authorList>
    </citation>
    <scope>NUCLEOTIDE SEQUENCE</scope>
    <source>
        <strain evidence="17">4CA</strain>
    </source>
</reference>
<dbReference type="SMART" id="SM00062">
    <property type="entry name" value="PBPb"/>
    <property type="match status" value="1"/>
</dbReference>
<dbReference type="InterPro" id="IPR001638">
    <property type="entry name" value="Solute-binding_3/MltF_N"/>
</dbReference>
<keyword evidence="12 13" id="KW-0472">Membrane</keyword>
<evidence type="ECO:0000256" key="10">
    <source>
        <dbReference type="ARBA" id="ARBA00022989"/>
    </source>
</evidence>
<dbReference type="SMART" id="SM00388">
    <property type="entry name" value="HisKA"/>
    <property type="match status" value="1"/>
</dbReference>
<dbReference type="STRING" id="267850.ADINL_2473"/>
<evidence type="ECO:0000256" key="11">
    <source>
        <dbReference type="ARBA" id="ARBA00023012"/>
    </source>
</evidence>
<dbReference type="InterPro" id="IPR050351">
    <property type="entry name" value="BphY/WalK/GraS-like"/>
</dbReference>
<dbReference type="InterPro" id="IPR013767">
    <property type="entry name" value="PAS_fold"/>
</dbReference>
<dbReference type="GO" id="GO:0000156">
    <property type="term" value="F:phosphorelay response regulator activity"/>
    <property type="evidence" value="ECO:0007669"/>
    <property type="project" value="TreeGrafter"/>
</dbReference>
<proteinExistence type="predicted"/>
<evidence type="ECO:0000256" key="1">
    <source>
        <dbReference type="ARBA" id="ARBA00000085"/>
    </source>
</evidence>
<dbReference type="PRINTS" id="PR00344">
    <property type="entry name" value="BCTRLSENSOR"/>
</dbReference>
<dbReference type="Gene3D" id="3.30.450.20">
    <property type="entry name" value="PAS domain"/>
    <property type="match status" value="1"/>
</dbReference>
<dbReference type="Proteomes" id="UP000027318">
    <property type="component" value="Unassembled WGS sequence"/>
</dbReference>
<feature type="domain" description="PAS" evidence="15">
    <location>
        <begin position="271"/>
        <end position="341"/>
    </location>
</feature>
<keyword evidence="8" id="KW-0418">Kinase</keyword>
<evidence type="ECO:0000256" key="3">
    <source>
        <dbReference type="ARBA" id="ARBA00012438"/>
    </source>
</evidence>
<dbReference type="InterPro" id="IPR004358">
    <property type="entry name" value="Sig_transdc_His_kin-like_C"/>
</dbReference>
<dbReference type="InterPro" id="IPR035965">
    <property type="entry name" value="PAS-like_dom_sf"/>
</dbReference>
<keyword evidence="6 13" id="KW-0812">Transmembrane</keyword>
<sequence length="660" mass="74752">MPLVVAQDRAWRPFSFLSDEDEPHGLLIELWQEIAAEMGRPVEFHLVDWPESIQSVAEGRADVHGGLFYSDHRAEFLLFGDNILTLSAYLFVPSGSNLTGFENLRAVKIGVTEGSYEMEYVQRHYPDQPIEIYPSNEEVVMAALSGEVAAYVADYPVSMYLLDRYGHPSDFHPLLQLYTHYLRPGVGTENAALLDEINRAMSTIDPELISRLSHRWLRSELVVEVVPPWFRAMLVVTLLLMLLAAYTLFLSRKRREIQDLVSTQKQVLREKEDLFQSLVENANDIIYIISADAKIEYLSGEWAETTGYTIEEGVGQPFAKFVHADDLPFLYECHQRTLNGERLSGIAFRLIDSKGMARDMIANESSVLDARGEVSYYMGIARDITERKRIEAEMAHRQTLLEDAKIKLEREISERSRVARDLEAAQACVARALEDEQKVTVAQKQFIRIVTHEFRTPLAVIQSLADLLELDISNDADIRQKHVIRLRAAVQRMADLLNKALEQERIENASWRAHAAWFNIDTLLRELAGEAELLSGGSRHFHVQAESRRIQADRELLSICINNLLDNAVKFSPEQSDILLSAYLDVQGYICISVTDQGQGVAERDRARIFGKYYRCDPELNPGLGLGLYLVDQIIRLHGGEVSVCNKEAAGACFTLKLPV</sequence>
<dbReference type="NCBIfam" id="TIGR00229">
    <property type="entry name" value="sensory_box"/>
    <property type="match status" value="1"/>
</dbReference>
<reference evidence="17" key="1">
    <citation type="journal article" date="2005" name="Int. J. Syst. Evol. Microbiol.">
        <title>Nitrincola lacisaponensis gen. nov., sp. nov., a novel alkaliphilic bacterium isolated from an alkaline, saline lake.</title>
        <authorList>
            <person name="Dimitriu P.A."/>
            <person name="Shukla S.K."/>
            <person name="Conradt J."/>
            <person name="Marquez M.C."/>
            <person name="Ventosa A."/>
            <person name="Maglia A."/>
            <person name="Peyton B.M."/>
            <person name="Pinkart H.C."/>
            <person name="Mormile M.R."/>
        </authorList>
    </citation>
    <scope>NUCLEOTIDE SEQUENCE [LARGE SCALE GENOMIC DNA]</scope>
    <source>
        <strain evidence="17">4CA</strain>
    </source>
</reference>
<keyword evidence="4" id="KW-0597">Phosphoprotein</keyword>